<dbReference type="InterPro" id="IPR050197">
    <property type="entry name" value="Aldolase_class_II_sugar_metab"/>
</dbReference>
<dbReference type="EMBL" id="JACVEL010000015">
    <property type="protein sequence ID" value="MBC9813769.1"/>
    <property type="molecule type" value="Genomic_DNA"/>
</dbReference>
<dbReference type="SMART" id="SM01007">
    <property type="entry name" value="Aldolase_II"/>
    <property type="match status" value="1"/>
</dbReference>
<feature type="binding site" evidence="6">
    <location>
        <position position="94"/>
    </location>
    <ligand>
        <name>Zn(2+)</name>
        <dbReference type="ChEBI" id="CHEBI:29105"/>
    </ligand>
</feature>
<evidence type="ECO:0000256" key="6">
    <source>
        <dbReference type="HAMAP-Rule" id="MF_01677"/>
    </source>
</evidence>
<dbReference type="GO" id="GO:0016832">
    <property type="term" value="F:aldehyde-lyase activity"/>
    <property type="evidence" value="ECO:0007669"/>
    <property type="project" value="TreeGrafter"/>
</dbReference>
<dbReference type="GO" id="GO:0008270">
    <property type="term" value="F:zinc ion binding"/>
    <property type="evidence" value="ECO:0007669"/>
    <property type="project" value="UniProtKB-UniRule"/>
</dbReference>
<comment type="pathway">
    <text evidence="6">Amino-acid biosynthesis; L-methionine biosynthesis via salvage pathway; L-methionine from S-methyl-5-thio-alpha-D-ribose 1-phosphate: step 2/6.</text>
</comment>
<dbReference type="GO" id="GO:0046570">
    <property type="term" value="F:methylthioribulose 1-phosphate dehydratase activity"/>
    <property type="evidence" value="ECO:0007669"/>
    <property type="project" value="UniProtKB-UniRule"/>
</dbReference>
<organism evidence="8 9">
    <name type="scientific">Taishania pollutisoli</name>
    <dbReference type="NCBI Taxonomy" id="2766479"/>
    <lineage>
        <taxon>Bacteria</taxon>
        <taxon>Pseudomonadati</taxon>
        <taxon>Bacteroidota</taxon>
        <taxon>Flavobacteriia</taxon>
        <taxon>Flavobacteriales</taxon>
        <taxon>Crocinitomicaceae</taxon>
        <taxon>Taishania</taxon>
    </lineage>
</organism>
<comment type="cofactor">
    <cofactor evidence="6">
        <name>Zn(2+)</name>
        <dbReference type="ChEBI" id="CHEBI:29105"/>
    </cofactor>
    <text evidence="6">Binds 1 zinc ion per subunit.</text>
</comment>
<comment type="catalytic activity">
    <reaction evidence="6">
        <text>5-(methylsulfanyl)-D-ribulose 1-phosphate = 5-methylsulfanyl-2,3-dioxopentyl phosphate + H2O</text>
        <dbReference type="Rhea" id="RHEA:15549"/>
        <dbReference type="ChEBI" id="CHEBI:15377"/>
        <dbReference type="ChEBI" id="CHEBI:58548"/>
        <dbReference type="ChEBI" id="CHEBI:58828"/>
        <dbReference type="EC" id="4.2.1.109"/>
    </reaction>
</comment>
<dbReference type="PANTHER" id="PTHR22789">
    <property type="entry name" value="FUCULOSE PHOSPHATE ALDOLASE"/>
    <property type="match status" value="1"/>
</dbReference>
<evidence type="ECO:0000256" key="1">
    <source>
        <dbReference type="ARBA" id="ARBA00022605"/>
    </source>
</evidence>
<dbReference type="GO" id="GO:0005829">
    <property type="term" value="C:cytosol"/>
    <property type="evidence" value="ECO:0007669"/>
    <property type="project" value="TreeGrafter"/>
</dbReference>
<dbReference type="UniPathway" id="UPA00904">
    <property type="reaction ID" value="UER00875"/>
</dbReference>
<dbReference type="HAMAP" id="MF_01677">
    <property type="entry name" value="Salvage_MtnB"/>
    <property type="match status" value="1"/>
</dbReference>
<dbReference type="GO" id="GO:0019323">
    <property type="term" value="P:pentose catabolic process"/>
    <property type="evidence" value="ECO:0007669"/>
    <property type="project" value="TreeGrafter"/>
</dbReference>
<gene>
    <name evidence="6 8" type="primary">mtnB</name>
    <name evidence="8" type="ORF">H9Y05_14940</name>
</gene>
<dbReference type="InterPro" id="IPR017714">
    <property type="entry name" value="MethylthioRu-1-P_deHdtase_MtnB"/>
</dbReference>
<dbReference type="NCBIfam" id="TIGR03328">
    <property type="entry name" value="salvage_mtnB"/>
    <property type="match status" value="1"/>
</dbReference>
<feature type="domain" description="Class II aldolase/adducin N-terminal" evidence="7">
    <location>
        <begin position="6"/>
        <end position="194"/>
    </location>
</feature>
<dbReference type="AlphaFoldDB" id="A0A8J6PLB7"/>
<evidence type="ECO:0000256" key="5">
    <source>
        <dbReference type="ARBA" id="ARBA00023239"/>
    </source>
</evidence>
<dbReference type="Pfam" id="PF00596">
    <property type="entry name" value="Aldolase_II"/>
    <property type="match status" value="1"/>
</dbReference>
<dbReference type="SUPFAM" id="SSF53639">
    <property type="entry name" value="AraD/HMP-PK domain-like"/>
    <property type="match status" value="1"/>
</dbReference>
<evidence type="ECO:0000313" key="9">
    <source>
        <dbReference type="Proteomes" id="UP000652681"/>
    </source>
</evidence>
<accession>A0A8J6PLB7</accession>
<evidence type="ECO:0000256" key="3">
    <source>
        <dbReference type="ARBA" id="ARBA00022833"/>
    </source>
</evidence>
<keyword evidence="5 6" id="KW-0456">Lyase</keyword>
<keyword evidence="2 6" id="KW-0479">Metal-binding</keyword>
<keyword evidence="9" id="KW-1185">Reference proteome</keyword>
<evidence type="ECO:0000256" key="4">
    <source>
        <dbReference type="ARBA" id="ARBA00023167"/>
    </source>
</evidence>
<dbReference type="RefSeq" id="WP_163492923.1">
    <property type="nucleotide sequence ID" value="NZ_JACVEL010000015.1"/>
</dbReference>
<comment type="similarity">
    <text evidence="6">Belongs to the aldolase class II family. MtnB subfamily.</text>
</comment>
<feature type="binding site" evidence="6">
    <location>
        <position position="96"/>
    </location>
    <ligand>
        <name>Zn(2+)</name>
        <dbReference type="ChEBI" id="CHEBI:29105"/>
    </ligand>
</feature>
<dbReference type="Proteomes" id="UP000652681">
    <property type="component" value="Unassembled WGS sequence"/>
</dbReference>
<dbReference type="PANTHER" id="PTHR22789:SF0">
    <property type="entry name" value="3-OXO-TETRONATE 4-PHOSPHATE DECARBOXYLASE-RELATED"/>
    <property type="match status" value="1"/>
</dbReference>
<keyword evidence="3 6" id="KW-0862">Zinc</keyword>
<dbReference type="EC" id="4.2.1.109" evidence="6"/>
<protein>
    <recommendedName>
        <fullName evidence="6">Methylthioribulose-1-phosphate dehydratase</fullName>
        <shortName evidence="6">MTRu-1-P dehydratase</shortName>
        <ecNumber evidence="6">4.2.1.109</ecNumber>
    </recommendedName>
</protein>
<proteinExistence type="inferred from homology"/>
<evidence type="ECO:0000256" key="2">
    <source>
        <dbReference type="ARBA" id="ARBA00022723"/>
    </source>
</evidence>
<dbReference type="InterPro" id="IPR036409">
    <property type="entry name" value="Aldolase_II/adducin_N_sf"/>
</dbReference>
<dbReference type="Gene3D" id="3.40.225.10">
    <property type="entry name" value="Class II aldolase/adducin N-terminal domain"/>
    <property type="match status" value="1"/>
</dbReference>
<keyword evidence="1 6" id="KW-0028">Amino-acid biosynthesis</keyword>
<name>A0A8J6PLB7_9FLAO</name>
<evidence type="ECO:0000313" key="8">
    <source>
        <dbReference type="EMBL" id="MBC9813769.1"/>
    </source>
</evidence>
<keyword evidence="4 6" id="KW-0486">Methionine biosynthesis</keyword>
<comment type="function">
    <text evidence="6">Catalyzes the dehydration of methylthioribulose-1-phosphate (MTRu-1-P) into 2,3-diketo-5-methylthiopentyl-1-phosphate (DK-MTP-1-P).</text>
</comment>
<evidence type="ECO:0000259" key="7">
    <source>
        <dbReference type="SMART" id="SM01007"/>
    </source>
</evidence>
<sequence length="200" mass="23086">MSTLKEQIAETIRNYHQRGWSPATSTNYSFLDENTTIWVSRSGVDKSQFSAEDFITVDKNGRPTGKYAGVKPSAETLIHCVLYELFPETKVILHSHSVFPVLMSNMYQQEVPFEGYEVQKGFAGETTHDATVRIPVFDNTQDMIDFARTLRSNQARIRHHSFIMRKHGTYAWGTSLFEAKRHLETLEYLSEVQYRNVLLK</sequence>
<reference evidence="8" key="1">
    <citation type="submission" date="2020-09" db="EMBL/GenBank/DDBJ databases">
        <title>Taishania pollutisoli gen. nov., sp. nov., Isolated from Tetrabromobisphenol A-Contaminated Soil.</title>
        <authorList>
            <person name="Chen Q."/>
        </authorList>
    </citation>
    <scope>NUCLEOTIDE SEQUENCE</scope>
    <source>
        <strain evidence="8">CZZ-1</strain>
    </source>
</reference>
<dbReference type="GO" id="GO:0019509">
    <property type="term" value="P:L-methionine salvage from methylthioadenosine"/>
    <property type="evidence" value="ECO:0007669"/>
    <property type="project" value="UniProtKB-UniRule"/>
</dbReference>
<dbReference type="InterPro" id="IPR001303">
    <property type="entry name" value="Aldolase_II/adducin_N"/>
</dbReference>
<comment type="caution">
    <text evidence="8">The sequence shown here is derived from an EMBL/GenBank/DDBJ whole genome shotgun (WGS) entry which is preliminary data.</text>
</comment>